<name>A0A1U7V1M9_NICSY</name>
<organism evidence="2 3">
    <name type="scientific">Nicotiana sylvestris</name>
    <name type="common">Wood tobacco</name>
    <name type="synonym">South American tobacco</name>
    <dbReference type="NCBI Taxonomy" id="4096"/>
    <lineage>
        <taxon>Eukaryota</taxon>
        <taxon>Viridiplantae</taxon>
        <taxon>Streptophyta</taxon>
        <taxon>Embryophyta</taxon>
        <taxon>Tracheophyta</taxon>
        <taxon>Spermatophyta</taxon>
        <taxon>Magnoliopsida</taxon>
        <taxon>eudicotyledons</taxon>
        <taxon>Gunneridae</taxon>
        <taxon>Pentapetalae</taxon>
        <taxon>asterids</taxon>
        <taxon>lamiids</taxon>
        <taxon>Solanales</taxon>
        <taxon>Solanaceae</taxon>
        <taxon>Nicotianoideae</taxon>
        <taxon>Nicotianeae</taxon>
        <taxon>Nicotiana</taxon>
    </lineage>
</organism>
<sequence length="359" mass="41414">METLTMSYDIKVWRMIIKENLPIPPKKDENGHVIVSTDPLDLDDYTEEQSVVITVNAKEKSLLYNAISAEEYKKISSCETAKEIWNKLEYLDKIFYHELRGDLVALEKTHLNRQIQQEKKKTVVIKAIMVEPENEEKEEGGEQDENISMLSQVVTSMIRKNINSNKAECPELKKKLSRNFQKKKSFGGWSDEEESYHEEIANMCFMDIDGDSDENSDIEKVLNELQKSKKKRKIGLGSWKFRIRGENASENSNNPLYFYFGKLDHTSNHCMFKNNRRWSGTRKKNRKGKWYLDSACSRHTTGEKKLFKTDTKLDGGTVTFGDKSKGNVIGVGRVPLSSTCDVYEVYLVEELGYNLLSIN</sequence>
<accession>A0A1U7V1M9</accession>
<dbReference type="AlphaFoldDB" id="A0A1U7V1M9"/>
<evidence type="ECO:0000313" key="2">
    <source>
        <dbReference type="Proteomes" id="UP000189701"/>
    </source>
</evidence>
<proteinExistence type="predicted"/>
<evidence type="ECO:0000313" key="3">
    <source>
        <dbReference type="RefSeq" id="XP_009758871.1"/>
    </source>
</evidence>
<reference evidence="3" key="2">
    <citation type="submission" date="2025-08" db="UniProtKB">
        <authorList>
            <consortium name="RefSeq"/>
        </authorList>
    </citation>
    <scope>IDENTIFICATION</scope>
    <source>
        <tissue evidence="3">Leaf</tissue>
    </source>
</reference>
<feature type="domain" description="Retrovirus-related Pol polyprotein from transposon TNT 1-94-like beta-barrel" evidence="1">
    <location>
        <begin position="290"/>
        <end position="358"/>
    </location>
</feature>
<dbReference type="Proteomes" id="UP000189701">
    <property type="component" value="Unplaced"/>
</dbReference>
<dbReference type="InterPro" id="IPR054722">
    <property type="entry name" value="PolX-like_BBD"/>
</dbReference>
<keyword evidence="2" id="KW-1185">Reference proteome</keyword>
<protein>
    <submittedName>
        <fullName evidence="3">Uncharacterized protein LOC104211504</fullName>
    </submittedName>
</protein>
<dbReference type="Pfam" id="PF22936">
    <property type="entry name" value="Pol_BBD"/>
    <property type="match status" value="1"/>
</dbReference>
<dbReference type="OrthoDB" id="1304528at2759"/>
<evidence type="ECO:0000259" key="1">
    <source>
        <dbReference type="Pfam" id="PF22936"/>
    </source>
</evidence>
<dbReference type="RefSeq" id="XP_009758871.1">
    <property type="nucleotide sequence ID" value="XM_009760569.1"/>
</dbReference>
<reference evidence="2" key="1">
    <citation type="journal article" date="2013" name="Genome Biol.">
        <title>Reference genomes and transcriptomes of Nicotiana sylvestris and Nicotiana tomentosiformis.</title>
        <authorList>
            <person name="Sierro N."/>
            <person name="Battey J.N."/>
            <person name="Ouadi S."/>
            <person name="Bovet L."/>
            <person name="Goepfert S."/>
            <person name="Bakaher N."/>
            <person name="Peitsch M.C."/>
            <person name="Ivanov N.V."/>
        </authorList>
    </citation>
    <scope>NUCLEOTIDE SEQUENCE [LARGE SCALE GENOMIC DNA]</scope>
</reference>
<gene>
    <name evidence="3" type="primary">LOC104211504</name>
</gene>